<protein>
    <recommendedName>
        <fullName evidence="2">DUF8021 domain-containing protein</fullName>
    </recommendedName>
</protein>
<keyword evidence="4" id="KW-1185">Reference proteome</keyword>
<comment type="caution">
    <text evidence="3">The sequence shown here is derived from an EMBL/GenBank/DDBJ whole genome shotgun (WGS) entry which is preliminary data.</text>
</comment>
<dbReference type="Proteomes" id="UP000435243">
    <property type="component" value="Unassembled WGS sequence"/>
</dbReference>
<evidence type="ECO:0000313" key="3">
    <source>
        <dbReference type="EMBL" id="MXO87368.1"/>
    </source>
</evidence>
<reference evidence="3 4" key="1">
    <citation type="submission" date="2019-12" db="EMBL/GenBank/DDBJ databases">
        <title>Genomic-based taxomic classification of the family Erythrobacteraceae.</title>
        <authorList>
            <person name="Xu L."/>
        </authorList>
    </citation>
    <scope>NUCLEOTIDE SEQUENCE [LARGE SCALE GENOMIC DNA]</scope>
    <source>
        <strain evidence="3 4">JCM 16339</strain>
    </source>
</reference>
<proteinExistence type="predicted"/>
<feature type="signal peptide" evidence="1">
    <location>
        <begin position="1"/>
        <end position="22"/>
    </location>
</feature>
<evidence type="ECO:0000313" key="4">
    <source>
        <dbReference type="Proteomes" id="UP000435243"/>
    </source>
</evidence>
<evidence type="ECO:0000259" key="2">
    <source>
        <dbReference type="Pfam" id="PF26061"/>
    </source>
</evidence>
<feature type="chain" id="PRO_5032509584" description="DUF8021 domain-containing protein" evidence="1">
    <location>
        <begin position="23"/>
        <end position="320"/>
    </location>
</feature>
<evidence type="ECO:0000256" key="1">
    <source>
        <dbReference type="SAM" id="SignalP"/>
    </source>
</evidence>
<accession>A0A844ZHV9</accession>
<sequence>MTKLIATLLAGAAMSLAAPAAAQNCDRDCLIALADAYADALIADEPGAVQWARGAVVMENLAPSSAGEGAFDTITGDGDDDYAIHVADPISQQVGLLKMMVEGDEPVLVGIRLKLNEAGVISEAEHLIARNLSEAQLANLQAPRAQILMPVPEAYVDSRSRLLWLGRSYYDALDSNNSRFSNMADDCVRHENGFQTARNSFTRPGMMFSDSEFTYLGGLGCAAQMDTNMWEYIDTIENRRVEIADPVTGLVWGMSHFHHDMAEDTTPLIGVPWFTERDMSRFNEFDMPAIHIYKVWGGAIHEIEALGIVMPYQSAHSFEH</sequence>
<feature type="domain" description="DUF8021" evidence="2">
    <location>
        <begin position="157"/>
        <end position="306"/>
    </location>
</feature>
<dbReference type="InterPro" id="IPR058334">
    <property type="entry name" value="DUF8021"/>
</dbReference>
<dbReference type="Pfam" id="PF26061">
    <property type="entry name" value="DUF8021"/>
    <property type="match status" value="1"/>
</dbReference>
<dbReference type="AlphaFoldDB" id="A0A844ZHV9"/>
<keyword evidence="1" id="KW-0732">Signal</keyword>
<organism evidence="3 4">
    <name type="scientific">Alteraurantiacibacter aestuarii</name>
    <dbReference type="NCBI Taxonomy" id="650004"/>
    <lineage>
        <taxon>Bacteria</taxon>
        <taxon>Pseudomonadati</taxon>
        <taxon>Pseudomonadota</taxon>
        <taxon>Alphaproteobacteria</taxon>
        <taxon>Sphingomonadales</taxon>
        <taxon>Erythrobacteraceae</taxon>
        <taxon>Alteraurantiacibacter</taxon>
    </lineage>
</organism>
<name>A0A844ZHV9_9SPHN</name>
<dbReference type="EMBL" id="WTYY01000001">
    <property type="protein sequence ID" value="MXO87368.1"/>
    <property type="molecule type" value="Genomic_DNA"/>
</dbReference>
<dbReference type="OrthoDB" id="7420307at2"/>
<gene>
    <name evidence="3" type="ORF">GRI32_01275</name>
</gene>
<dbReference type="RefSeq" id="WP_160589318.1">
    <property type="nucleotide sequence ID" value="NZ_BAAAFP010000002.1"/>
</dbReference>